<dbReference type="GO" id="GO:0008017">
    <property type="term" value="F:microtubule binding"/>
    <property type="evidence" value="ECO:0007669"/>
    <property type="project" value="InterPro"/>
</dbReference>
<feature type="compositionally biased region" description="Basic residues" evidence="1">
    <location>
        <begin position="61"/>
        <end position="75"/>
    </location>
</feature>
<dbReference type="AlphaFoldDB" id="A0A835FDN0"/>
<gene>
    <name evidence="2" type="ORF">HU200_013784</name>
</gene>
<evidence type="ECO:0000313" key="2">
    <source>
        <dbReference type="EMBL" id="KAF8740683.1"/>
    </source>
</evidence>
<proteinExistence type="predicted"/>
<feature type="compositionally biased region" description="Pro residues" evidence="1">
    <location>
        <begin position="134"/>
        <end position="144"/>
    </location>
</feature>
<dbReference type="PANTHER" id="PTHR35728:SF1">
    <property type="entry name" value="MICROTUBULE-BINDING PROTEIN TANGLED-RELATED"/>
    <property type="match status" value="1"/>
</dbReference>
<comment type="caution">
    <text evidence="2">The sequence shown here is derived from an EMBL/GenBank/DDBJ whole genome shotgun (WGS) entry which is preliminary data.</text>
</comment>
<dbReference type="EMBL" id="JACEFO010001318">
    <property type="protein sequence ID" value="KAF8740683.1"/>
    <property type="molecule type" value="Genomic_DNA"/>
</dbReference>
<keyword evidence="3" id="KW-1185">Reference proteome</keyword>
<evidence type="ECO:0000256" key="1">
    <source>
        <dbReference type="SAM" id="MobiDB-lite"/>
    </source>
</evidence>
<name>A0A835FDN0_9POAL</name>
<protein>
    <submittedName>
        <fullName evidence="2">Uncharacterized protein</fullName>
    </submittedName>
</protein>
<reference evidence="2" key="1">
    <citation type="submission" date="2020-07" db="EMBL/GenBank/DDBJ databases">
        <title>Genome sequence and genetic diversity analysis of an under-domesticated orphan crop, white fonio (Digitaria exilis).</title>
        <authorList>
            <person name="Bennetzen J.L."/>
            <person name="Chen S."/>
            <person name="Ma X."/>
            <person name="Wang X."/>
            <person name="Yssel A.E.J."/>
            <person name="Chaluvadi S.R."/>
            <person name="Johnson M."/>
            <person name="Gangashetty P."/>
            <person name="Hamidou F."/>
            <person name="Sanogo M.D."/>
            <person name="Zwaenepoel A."/>
            <person name="Wallace J."/>
            <person name="Van De Peer Y."/>
            <person name="Van Deynze A."/>
        </authorList>
    </citation>
    <scope>NUCLEOTIDE SEQUENCE</scope>
    <source>
        <tissue evidence="2">Leaves</tissue>
    </source>
</reference>
<evidence type="ECO:0000313" key="3">
    <source>
        <dbReference type="Proteomes" id="UP000636709"/>
    </source>
</evidence>
<dbReference type="GO" id="GO:0009574">
    <property type="term" value="C:preprophase band"/>
    <property type="evidence" value="ECO:0007669"/>
    <property type="project" value="TreeGrafter"/>
</dbReference>
<organism evidence="2 3">
    <name type="scientific">Digitaria exilis</name>
    <dbReference type="NCBI Taxonomy" id="1010633"/>
    <lineage>
        <taxon>Eukaryota</taxon>
        <taxon>Viridiplantae</taxon>
        <taxon>Streptophyta</taxon>
        <taxon>Embryophyta</taxon>
        <taxon>Tracheophyta</taxon>
        <taxon>Spermatophyta</taxon>
        <taxon>Magnoliopsida</taxon>
        <taxon>Liliopsida</taxon>
        <taxon>Poales</taxon>
        <taxon>Poaceae</taxon>
        <taxon>PACMAD clade</taxon>
        <taxon>Panicoideae</taxon>
        <taxon>Panicodae</taxon>
        <taxon>Paniceae</taxon>
        <taxon>Anthephorinae</taxon>
        <taxon>Digitaria</taxon>
    </lineage>
</organism>
<dbReference type="GO" id="GO:0000911">
    <property type="term" value="P:cytokinesis by cell plate formation"/>
    <property type="evidence" value="ECO:0007669"/>
    <property type="project" value="TreeGrafter"/>
</dbReference>
<dbReference type="GO" id="GO:2000694">
    <property type="term" value="P:regulation of phragmoplast microtubule organization"/>
    <property type="evidence" value="ECO:0007669"/>
    <property type="project" value="InterPro"/>
</dbReference>
<dbReference type="PANTHER" id="PTHR35728">
    <property type="entry name" value="MICROTUBULE-BINDING PROTEIN TANGLED-RELATED"/>
    <property type="match status" value="1"/>
</dbReference>
<sequence length="255" mass="27169">MAADGRCQPCLLGETVLEIVQASQFARTFAAVAGSNREPPKTPEAGAQRQETMAAEQTPLRARRAREKQSHRAAPRRAVPMPPRHRHAAACGPGSSSNRPRRWPWAGRRCPPTASPPRTGRGPRGGYCSRTPRSTPPPPPPPTAAPCRRHPRNRSGPTRCGPQSPPGRRLTSSWSRHRPSTLGSKLRSHGKALPERPVAVSPPPKAQASPAKARRCFILAVKVGDKARVANKGRLSLAGARHSGVGAGGWPGLAA</sequence>
<feature type="compositionally biased region" description="Low complexity" evidence="1">
    <location>
        <begin position="116"/>
        <end position="133"/>
    </location>
</feature>
<dbReference type="Proteomes" id="UP000636709">
    <property type="component" value="Unassembled WGS sequence"/>
</dbReference>
<feature type="region of interest" description="Disordered" evidence="1">
    <location>
        <begin position="32"/>
        <end position="212"/>
    </location>
</feature>
<accession>A0A835FDN0</accession>
<dbReference type="OrthoDB" id="1939732at2759"/>
<dbReference type="InterPro" id="IPR044709">
    <property type="entry name" value="TAN1"/>
</dbReference>
<dbReference type="GO" id="GO:0005875">
    <property type="term" value="C:microtubule associated complex"/>
    <property type="evidence" value="ECO:0007669"/>
    <property type="project" value="TreeGrafter"/>
</dbReference>